<dbReference type="STRING" id="571915.CMUST_00050"/>
<evidence type="ECO:0000256" key="3">
    <source>
        <dbReference type="SAM" id="SignalP"/>
    </source>
</evidence>
<dbReference type="Proteomes" id="UP000035199">
    <property type="component" value="Chromosome"/>
</dbReference>
<name>A0A0G3GXV7_9CORY</name>
<feature type="transmembrane region" description="Helical" evidence="2">
    <location>
        <begin position="328"/>
        <end position="349"/>
    </location>
</feature>
<dbReference type="KEGG" id="cmv:CMUST_00050"/>
<keyword evidence="1" id="KW-0175">Coiled coil</keyword>
<accession>A0A0G3GXV7</accession>
<evidence type="ECO:0000256" key="1">
    <source>
        <dbReference type="SAM" id="Coils"/>
    </source>
</evidence>
<feature type="chain" id="PRO_5002554625" evidence="3">
    <location>
        <begin position="28"/>
        <end position="358"/>
    </location>
</feature>
<keyword evidence="3" id="KW-0732">Signal</keyword>
<protein>
    <submittedName>
        <fullName evidence="4">Uncharacterized protein</fullName>
    </submittedName>
</protein>
<keyword evidence="2" id="KW-1133">Transmembrane helix</keyword>
<evidence type="ECO:0000313" key="5">
    <source>
        <dbReference type="Proteomes" id="UP000035199"/>
    </source>
</evidence>
<dbReference type="PATRIC" id="fig|571915.4.peg.12"/>
<organism evidence="4 5">
    <name type="scientific">Corynebacterium mustelae</name>
    <dbReference type="NCBI Taxonomy" id="571915"/>
    <lineage>
        <taxon>Bacteria</taxon>
        <taxon>Bacillati</taxon>
        <taxon>Actinomycetota</taxon>
        <taxon>Actinomycetes</taxon>
        <taxon>Mycobacteriales</taxon>
        <taxon>Corynebacteriaceae</taxon>
        <taxon>Corynebacterium</taxon>
    </lineage>
</organism>
<sequence>MHRFLASVTVACVYSAATFSFAQHAHAAVPDTVGFVTVAGAPHTCTFLASINDPELIAAGHDIQSRYEAGFDEFARLIGITREELRIWSNQHNDITRTLSDERKNQVTVSVTQKIKDFGVTSDPLIETMRTGSLFNFRFLNYSESDYRLLLLPEEFWSEFGNKTVESMDPHIAEALENWQQTKEDRAVQPMLLEAMKLRAQTDKYAQLAVLFQETISDVGGYQTNAMIEAMTDCQAKSEKDKQEETARQERITELETELNREKQARSEQAAQAEKLAAKNAAELAQAQKAARDARTSEEAVANRNQELTREIERLQKNQQPKKSQSTIVAVVAAVAGWLVAIVAALAALPQLSTLMRR</sequence>
<evidence type="ECO:0000313" key="4">
    <source>
        <dbReference type="EMBL" id="AKK04373.1"/>
    </source>
</evidence>
<keyword evidence="5" id="KW-1185">Reference proteome</keyword>
<reference evidence="4 5" key="1">
    <citation type="journal article" date="2015" name="Genome Announc.">
        <title>Complete Genome Sequence of the Type Strain Corynebacterium mustelae DSM 45274, Isolated from Various Tissues of a Male Ferret with Lethal Sepsis.</title>
        <authorList>
            <person name="Ruckert C."/>
            <person name="Eimer J."/>
            <person name="Winkler A."/>
            <person name="Tauch A."/>
        </authorList>
    </citation>
    <scope>NUCLEOTIDE SEQUENCE [LARGE SCALE GENOMIC DNA]</scope>
    <source>
        <strain evidence="4 5">DSM 45274</strain>
    </source>
</reference>
<dbReference type="AlphaFoldDB" id="A0A0G3GXV7"/>
<keyword evidence="2" id="KW-0472">Membrane</keyword>
<proteinExistence type="predicted"/>
<dbReference type="EMBL" id="CP011542">
    <property type="protein sequence ID" value="AKK04373.1"/>
    <property type="molecule type" value="Genomic_DNA"/>
</dbReference>
<feature type="coiled-coil region" evidence="1">
    <location>
        <begin position="252"/>
        <end position="325"/>
    </location>
</feature>
<keyword evidence="2" id="KW-0812">Transmembrane</keyword>
<dbReference type="RefSeq" id="WP_047260806.1">
    <property type="nucleotide sequence ID" value="NZ_CP011542.1"/>
</dbReference>
<gene>
    <name evidence="4" type="ORF">CMUST_00050</name>
</gene>
<evidence type="ECO:0000256" key="2">
    <source>
        <dbReference type="SAM" id="Phobius"/>
    </source>
</evidence>
<feature type="signal peptide" evidence="3">
    <location>
        <begin position="1"/>
        <end position="27"/>
    </location>
</feature>
<reference evidence="5" key="2">
    <citation type="submission" date="2015-05" db="EMBL/GenBank/DDBJ databases">
        <title>Complete genome sequence of Corynebacterium mustelae DSM 45274, isolated from various tissues of a male ferret with lethal sepsis.</title>
        <authorList>
            <person name="Ruckert C."/>
            <person name="Albersmeier A."/>
            <person name="Winkler A."/>
            <person name="Tauch A."/>
        </authorList>
    </citation>
    <scope>NUCLEOTIDE SEQUENCE [LARGE SCALE GENOMIC DNA]</scope>
    <source>
        <strain evidence="5">DSM 45274</strain>
    </source>
</reference>